<feature type="transmembrane region" description="Helical" evidence="1">
    <location>
        <begin position="91"/>
        <end position="110"/>
    </location>
</feature>
<keyword evidence="1" id="KW-0812">Transmembrane</keyword>
<evidence type="ECO:0008006" key="4">
    <source>
        <dbReference type="Google" id="ProtNLM"/>
    </source>
</evidence>
<feature type="transmembrane region" description="Helical" evidence="1">
    <location>
        <begin position="37"/>
        <end position="55"/>
    </location>
</feature>
<accession>A0A318UIK2</accession>
<evidence type="ECO:0000256" key="1">
    <source>
        <dbReference type="SAM" id="Phobius"/>
    </source>
</evidence>
<protein>
    <recommendedName>
        <fullName evidence="4">Polyketide cyclase/dehydrase/lipid transport protein</fullName>
    </recommendedName>
</protein>
<dbReference type="RefSeq" id="WP_110829744.1">
    <property type="nucleotide sequence ID" value="NZ_QKLU01000003.1"/>
</dbReference>
<dbReference type="Proteomes" id="UP000248198">
    <property type="component" value="Unassembled WGS sequence"/>
</dbReference>
<dbReference type="EMBL" id="QKLU01000003">
    <property type="protein sequence ID" value="PYF74888.1"/>
    <property type="molecule type" value="Genomic_DNA"/>
</dbReference>
<comment type="caution">
    <text evidence="2">The sequence shown here is derived from an EMBL/GenBank/DDBJ whole genome shotgun (WGS) entry which is preliminary data.</text>
</comment>
<keyword evidence="1" id="KW-1133">Transmembrane helix</keyword>
<organism evidence="2 3">
    <name type="scientific">Pedobacter nutrimenti</name>
    <dbReference type="NCBI Taxonomy" id="1241337"/>
    <lineage>
        <taxon>Bacteria</taxon>
        <taxon>Pseudomonadati</taxon>
        <taxon>Bacteroidota</taxon>
        <taxon>Sphingobacteriia</taxon>
        <taxon>Sphingobacteriales</taxon>
        <taxon>Sphingobacteriaceae</taxon>
        <taxon>Pedobacter</taxon>
    </lineage>
</organism>
<evidence type="ECO:0000313" key="2">
    <source>
        <dbReference type="EMBL" id="PYF74888.1"/>
    </source>
</evidence>
<reference evidence="2 3" key="1">
    <citation type="submission" date="2018-06" db="EMBL/GenBank/DDBJ databases">
        <title>Genomic Encyclopedia of Archaeal and Bacterial Type Strains, Phase II (KMG-II): from individual species to whole genera.</title>
        <authorList>
            <person name="Goeker M."/>
        </authorList>
    </citation>
    <scope>NUCLEOTIDE SEQUENCE [LARGE SCALE GENOMIC DNA]</scope>
    <source>
        <strain evidence="2 3">DSM 27372</strain>
    </source>
</reference>
<dbReference type="OrthoDB" id="118637at2"/>
<dbReference type="SUPFAM" id="SSF55961">
    <property type="entry name" value="Bet v1-like"/>
    <property type="match status" value="1"/>
</dbReference>
<proteinExistence type="predicted"/>
<gene>
    <name evidence="2" type="ORF">B0O44_103334</name>
</gene>
<dbReference type="AlphaFoldDB" id="A0A318UIK2"/>
<dbReference type="Gene3D" id="3.30.530.20">
    <property type="match status" value="1"/>
</dbReference>
<keyword evidence="3" id="KW-1185">Reference proteome</keyword>
<dbReference type="InterPro" id="IPR023393">
    <property type="entry name" value="START-like_dom_sf"/>
</dbReference>
<name>A0A318UIK2_9SPHI</name>
<feature type="transmembrane region" description="Helical" evidence="1">
    <location>
        <begin position="67"/>
        <end position="85"/>
    </location>
</feature>
<sequence length="302" mass="34471">MKFYKSDLFKGFAAANLFAFLLIGILKYTALQGSNTLIFSIFVIIPLMMGIIASWFWRNLDFKSRTLLGNSILNGALAILFSAVFLREGVICLIIVSPLILTFIITGAFLGHRMFKKNNQKLNVSIISLLFVVFIADSLSSHDHVNMVSDEIIVKASPEKIWKNVVAFEKIKQKDQFWLFRVGMPSPMQTTVEGYHQGAGRKCIFSNGYTFDEKIVTYKPNEDLTFRITGQPLDPEIMGHIDIQQGQFLLKDNGNGTTTLTGNSWYKLHVFPLWYYDLWAESITRNVHLRVMEHIKQLSENK</sequence>
<evidence type="ECO:0000313" key="3">
    <source>
        <dbReference type="Proteomes" id="UP000248198"/>
    </source>
</evidence>
<feature type="transmembrane region" description="Helical" evidence="1">
    <location>
        <begin position="12"/>
        <end position="31"/>
    </location>
</feature>
<keyword evidence="1" id="KW-0472">Membrane</keyword>